<organism evidence="4 5">
    <name type="scientific">Novosphingobium capsulatum</name>
    <dbReference type="NCBI Taxonomy" id="13688"/>
    <lineage>
        <taxon>Bacteria</taxon>
        <taxon>Pseudomonadati</taxon>
        <taxon>Pseudomonadota</taxon>
        <taxon>Alphaproteobacteria</taxon>
        <taxon>Sphingomonadales</taxon>
        <taxon>Sphingomonadaceae</taxon>
        <taxon>Novosphingobium</taxon>
    </lineage>
</organism>
<gene>
    <name evidence="4" type="ORF">J2792_002845</name>
</gene>
<name>A0ABU1MNX5_9SPHN</name>
<protein>
    <submittedName>
        <fullName evidence="4">Type IV secretion system protein VirB9</fullName>
    </submittedName>
</protein>
<keyword evidence="5" id="KW-1185">Reference proteome</keyword>
<feature type="signal peptide" evidence="3">
    <location>
        <begin position="1"/>
        <end position="35"/>
    </location>
</feature>
<comment type="similarity">
    <text evidence="1">Belongs to the TrbG/VirB9 family.</text>
</comment>
<dbReference type="RefSeq" id="WP_309805660.1">
    <property type="nucleotide sequence ID" value="NZ_JAVDRD010000007.1"/>
</dbReference>
<dbReference type="InterPro" id="IPR038161">
    <property type="entry name" value="VirB9/CagX/TrbG_C_sf"/>
</dbReference>
<evidence type="ECO:0000313" key="4">
    <source>
        <dbReference type="EMBL" id="MDR6511962.1"/>
    </source>
</evidence>
<dbReference type="CDD" id="cd06911">
    <property type="entry name" value="VirB9_CagX_TrbG"/>
    <property type="match status" value="1"/>
</dbReference>
<sequence>MTCLSDFAWSVPSARLCRTLIAPLVSLLAIAPLGAASQAARVAAAHHGVVAPSAASLRVAEATGAARVEPDPQGFANAIQRYAFATGALYQVYASPGHVTDIALQDGEHLVGSGPVAAGDTVRWLIGDTTSGAGVAQRVHILVKPTRNDIATNLVINTDRRTYYLELRATPSTWLAAVSWTYPEDELVALRARAQAAQQSTPLAAGIDPGALDFRYRIGGDKPRWRPDRVFDDGHRVYIAFPADIAAGDMPPLFVTGAGGQVELVNYRVAGRFLVVDRLFDRAELRLGDRKSAQRVTITALARKAQS</sequence>
<dbReference type="EMBL" id="JAVDRD010000007">
    <property type="protein sequence ID" value="MDR6511962.1"/>
    <property type="molecule type" value="Genomic_DNA"/>
</dbReference>
<evidence type="ECO:0000256" key="1">
    <source>
        <dbReference type="ARBA" id="ARBA00006135"/>
    </source>
</evidence>
<comment type="caution">
    <text evidence="4">The sequence shown here is derived from an EMBL/GenBank/DDBJ whole genome shotgun (WGS) entry which is preliminary data.</text>
</comment>
<feature type="chain" id="PRO_5046667172" evidence="3">
    <location>
        <begin position="36"/>
        <end position="307"/>
    </location>
</feature>
<dbReference type="Pfam" id="PF03524">
    <property type="entry name" value="CagX"/>
    <property type="match status" value="1"/>
</dbReference>
<keyword evidence="2 3" id="KW-0732">Signal</keyword>
<dbReference type="InterPro" id="IPR014142">
    <property type="entry name" value="TrbG_Ti"/>
</dbReference>
<reference evidence="4 5" key="1">
    <citation type="submission" date="2023-07" db="EMBL/GenBank/DDBJ databases">
        <title>Sorghum-associated microbial communities from plants grown in Nebraska, USA.</title>
        <authorList>
            <person name="Schachtman D."/>
        </authorList>
    </citation>
    <scope>NUCLEOTIDE SEQUENCE [LARGE SCALE GENOMIC DNA]</scope>
    <source>
        <strain evidence="4 5">DS1027</strain>
    </source>
</reference>
<evidence type="ECO:0000256" key="3">
    <source>
        <dbReference type="SAM" id="SignalP"/>
    </source>
</evidence>
<accession>A0ABU1MNX5</accession>
<dbReference type="Gene3D" id="2.60.40.2500">
    <property type="match status" value="1"/>
</dbReference>
<evidence type="ECO:0000313" key="5">
    <source>
        <dbReference type="Proteomes" id="UP001184150"/>
    </source>
</evidence>
<dbReference type="Proteomes" id="UP001184150">
    <property type="component" value="Unassembled WGS sequence"/>
</dbReference>
<dbReference type="NCBIfam" id="TIGR02775">
    <property type="entry name" value="TrbG_Ti"/>
    <property type="match status" value="1"/>
</dbReference>
<dbReference type="InterPro" id="IPR010258">
    <property type="entry name" value="Conjugal_tfr_TrbG/VirB9/CagX"/>
</dbReference>
<proteinExistence type="inferred from homology"/>
<evidence type="ECO:0000256" key="2">
    <source>
        <dbReference type="ARBA" id="ARBA00022729"/>
    </source>
</evidence>
<dbReference type="InterPro" id="IPR033645">
    <property type="entry name" value="VirB9/CagX/TrbG_C"/>
</dbReference>